<dbReference type="RefSeq" id="WP_036779291.1">
    <property type="nucleotide sequence ID" value="NZ_CAWLTM010000081.1"/>
</dbReference>
<comment type="caution">
    <text evidence="2">The sequence shown here is derived from an EMBL/GenBank/DDBJ whole genome shotgun (WGS) entry which is preliminary data.</text>
</comment>
<proteinExistence type="predicted"/>
<gene>
    <name evidence="2" type="ORF">BA1DRAFT_02445</name>
</gene>
<protein>
    <recommendedName>
        <fullName evidence="1">CdiI immunity protein domain-containing protein</fullName>
    </recommendedName>
</protein>
<dbReference type="Proteomes" id="UP000023464">
    <property type="component" value="Unassembled WGS sequence"/>
</dbReference>
<sequence length="106" mass="12385">MTGQYPFLDILMHAYFNQDFDIISGPELDDVINDFLNDASQGMRKGLIEEINDLINSSEDVENTFDYHYHDVDVLPEVWNMTALEFLEHVSKKAQNFLNEHTEKDE</sequence>
<name>A0A022PFS9_9GAMM</name>
<dbReference type="Pfam" id="PF18593">
    <property type="entry name" value="CdiI_2"/>
    <property type="match status" value="1"/>
</dbReference>
<dbReference type="InterPro" id="IPR041129">
    <property type="entry name" value="CdiI_2"/>
</dbReference>
<evidence type="ECO:0000313" key="2">
    <source>
        <dbReference type="EMBL" id="EYU14977.1"/>
    </source>
</evidence>
<accession>A0A022PFS9</accession>
<evidence type="ECO:0000259" key="1">
    <source>
        <dbReference type="Pfam" id="PF18593"/>
    </source>
</evidence>
<dbReference type="PATRIC" id="fig|1393736.3.peg.2495"/>
<dbReference type="EMBL" id="JFGV01000034">
    <property type="protein sequence ID" value="EYU14977.1"/>
    <property type="molecule type" value="Genomic_DNA"/>
</dbReference>
<reference evidence="2 3" key="1">
    <citation type="submission" date="2014-03" db="EMBL/GenBank/DDBJ databases">
        <title>Draft Genome of Photorhabdus luminescens BA1, an Egyptian Isolate.</title>
        <authorList>
            <person name="Ghazal S."/>
            <person name="Hurst S.G.IV."/>
            <person name="Morris K."/>
            <person name="Thomas K."/>
            <person name="Tisa L.S."/>
        </authorList>
    </citation>
    <scope>NUCLEOTIDE SEQUENCE [LARGE SCALE GENOMIC DNA]</scope>
    <source>
        <strain evidence="2 3">BA1</strain>
    </source>
</reference>
<feature type="domain" description="CdiI immunity protein" evidence="1">
    <location>
        <begin position="4"/>
        <end position="93"/>
    </location>
</feature>
<keyword evidence="3" id="KW-1185">Reference proteome</keyword>
<dbReference type="AlphaFoldDB" id="A0A022PFS9"/>
<organism evidence="2 3">
    <name type="scientific">Photorhabdus aegyptia</name>
    <dbReference type="NCBI Taxonomy" id="2805098"/>
    <lineage>
        <taxon>Bacteria</taxon>
        <taxon>Pseudomonadati</taxon>
        <taxon>Pseudomonadota</taxon>
        <taxon>Gammaproteobacteria</taxon>
        <taxon>Enterobacterales</taxon>
        <taxon>Morganellaceae</taxon>
        <taxon>Photorhabdus</taxon>
    </lineage>
</organism>
<evidence type="ECO:0000313" key="3">
    <source>
        <dbReference type="Proteomes" id="UP000023464"/>
    </source>
</evidence>